<dbReference type="Pfam" id="PF13399">
    <property type="entry name" value="LytR_C"/>
    <property type="match status" value="1"/>
</dbReference>
<keyword evidence="1" id="KW-1133">Transmembrane helix</keyword>
<keyword evidence="4" id="KW-1185">Reference proteome</keyword>
<evidence type="ECO:0000259" key="2">
    <source>
        <dbReference type="Pfam" id="PF13399"/>
    </source>
</evidence>
<proteinExistence type="predicted"/>
<accession>A0ABU3RZ84</accession>
<dbReference type="Gene3D" id="3.30.70.2390">
    <property type="match status" value="1"/>
</dbReference>
<keyword evidence="1" id="KW-0472">Membrane</keyword>
<evidence type="ECO:0000256" key="1">
    <source>
        <dbReference type="SAM" id="Phobius"/>
    </source>
</evidence>
<sequence length="199" mass="20448">MARSTFPRDRFDDLPDASGRVGAHRAESPRSRGWIVFLWAAIATLVLIIAGVFATLVLSGRLSFGDADAPAPVISAEPTTPSVIDTSYTVVVLNGTPQDGLAASLREQIVAAGWSGDDVETGNSDTTDFATTTVYYKGEADAAAAEGLAQTIGGAQTAQSDFLQPADDPGTPDDESAAKRLIVVIGLDRAGGATPAPTG</sequence>
<evidence type="ECO:0000313" key="4">
    <source>
        <dbReference type="Proteomes" id="UP001256673"/>
    </source>
</evidence>
<dbReference type="Proteomes" id="UP001256673">
    <property type="component" value="Unassembled WGS sequence"/>
</dbReference>
<organism evidence="3 4">
    <name type="scientific">Microbacterium algihabitans</name>
    <dbReference type="NCBI Taxonomy" id="3075992"/>
    <lineage>
        <taxon>Bacteria</taxon>
        <taxon>Bacillati</taxon>
        <taxon>Actinomycetota</taxon>
        <taxon>Actinomycetes</taxon>
        <taxon>Micrococcales</taxon>
        <taxon>Microbacteriaceae</taxon>
        <taxon>Microbacterium</taxon>
    </lineage>
</organism>
<gene>
    <name evidence="3" type="ORF">RWH43_15550</name>
</gene>
<dbReference type="EMBL" id="JAWDIU010000006">
    <property type="protein sequence ID" value="MDU0328173.1"/>
    <property type="molecule type" value="Genomic_DNA"/>
</dbReference>
<feature type="transmembrane region" description="Helical" evidence="1">
    <location>
        <begin position="34"/>
        <end position="58"/>
    </location>
</feature>
<reference evidence="3 4" key="1">
    <citation type="submission" date="2023-09" db="EMBL/GenBank/DDBJ databases">
        <title>Microbacterium fusihabitans sp. nov., Microbacterium phycihabitans sp. nov., and Microbacterium cervinum sp. nov., isolated from dried seaweeds of beach.</title>
        <authorList>
            <person name="Lee S.D."/>
        </authorList>
    </citation>
    <scope>NUCLEOTIDE SEQUENCE [LARGE SCALE GENOMIC DNA]</scope>
    <source>
        <strain evidence="3 4">KSW2-21</strain>
    </source>
</reference>
<dbReference type="RefSeq" id="WP_316001891.1">
    <property type="nucleotide sequence ID" value="NZ_JAWDIU010000006.1"/>
</dbReference>
<keyword evidence="1" id="KW-0812">Transmembrane</keyword>
<comment type="caution">
    <text evidence="3">The sequence shown here is derived from an EMBL/GenBank/DDBJ whole genome shotgun (WGS) entry which is preliminary data.</text>
</comment>
<name>A0ABU3RZ84_9MICO</name>
<feature type="domain" description="LytR/CpsA/Psr regulator C-terminal" evidence="2">
    <location>
        <begin position="88"/>
        <end position="188"/>
    </location>
</feature>
<dbReference type="InterPro" id="IPR027381">
    <property type="entry name" value="LytR/CpsA/Psr_C"/>
</dbReference>
<protein>
    <submittedName>
        <fullName evidence="3">LytR C-terminal domain-containing protein</fullName>
    </submittedName>
</protein>
<evidence type="ECO:0000313" key="3">
    <source>
        <dbReference type="EMBL" id="MDU0328173.1"/>
    </source>
</evidence>